<evidence type="ECO:0000259" key="1">
    <source>
        <dbReference type="Pfam" id="PF01738"/>
    </source>
</evidence>
<dbReference type="GO" id="GO:0016787">
    <property type="term" value="F:hydrolase activity"/>
    <property type="evidence" value="ECO:0007669"/>
    <property type="project" value="InterPro"/>
</dbReference>
<dbReference type="AlphaFoldDB" id="X0GU11"/>
<evidence type="ECO:0000313" key="2">
    <source>
        <dbReference type="EMBL" id="EXL66868.1"/>
    </source>
</evidence>
<dbReference type="OrthoDB" id="17560at2759"/>
<dbReference type="InterPro" id="IPR002925">
    <property type="entry name" value="Dienelactn_hydro"/>
</dbReference>
<dbReference type="Proteomes" id="UP000030676">
    <property type="component" value="Unassembled WGS sequence"/>
</dbReference>
<protein>
    <submittedName>
        <fullName evidence="2">Esterase/lipase</fullName>
    </submittedName>
</protein>
<organism evidence="2">
    <name type="scientific">Fusarium oxysporum f. sp. conglutinans race 2 54008</name>
    <dbReference type="NCBI Taxonomy" id="1089457"/>
    <lineage>
        <taxon>Eukaryota</taxon>
        <taxon>Fungi</taxon>
        <taxon>Dikarya</taxon>
        <taxon>Ascomycota</taxon>
        <taxon>Pezizomycotina</taxon>
        <taxon>Sordariomycetes</taxon>
        <taxon>Hypocreomycetidae</taxon>
        <taxon>Hypocreales</taxon>
        <taxon>Nectriaceae</taxon>
        <taxon>Fusarium</taxon>
        <taxon>Fusarium oxysporum species complex</taxon>
    </lineage>
</organism>
<dbReference type="InterPro" id="IPR029058">
    <property type="entry name" value="AB_hydrolase_fold"/>
</dbReference>
<dbReference type="SUPFAM" id="SSF53474">
    <property type="entry name" value="alpha/beta-Hydrolases"/>
    <property type="match status" value="1"/>
</dbReference>
<dbReference type="HOGENOM" id="CLU_054590_2_1_1"/>
<feature type="domain" description="Dienelactone hydrolase" evidence="1">
    <location>
        <begin position="33"/>
        <end position="251"/>
    </location>
</feature>
<dbReference type="Gene3D" id="3.40.50.1820">
    <property type="entry name" value="alpha/beta hydrolase"/>
    <property type="match status" value="1"/>
</dbReference>
<reference evidence="2" key="1">
    <citation type="submission" date="2011-11" db="EMBL/GenBank/DDBJ databases">
        <title>The Genome Sequence of Fusarium oxysporum PHW808.</title>
        <authorList>
            <consortium name="The Broad Institute Genome Sequencing Platform"/>
            <person name="Ma L.-J."/>
            <person name="Gale L.R."/>
            <person name="Schwartz D.C."/>
            <person name="Zhou S."/>
            <person name="Corby-Kistler H."/>
            <person name="Young S.K."/>
            <person name="Zeng Q."/>
            <person name="Gargeya S."/>
            <person name="Fitzgerald M."/>
            <person name="Haas B."/>
            <person name="Abouelleil A."/>
            <person name="Alvarado L."/>
            <person name="Arachchi H.M."/>
            <person name="Berlin A."/>
            <person name="Brown A."/>
            <person name="Chapman S.B."/>
            <person name="Chen Z."/>
            <person name="Dunbar C."/>
            <person name="Freedman E."/>
            <person name="Gearin G."/>
            <person name="Goldberg J."/>
            <person name="Griggs A."/>
            <person name="Gujja S."/>
            <person name="Heiman D."/>
            <person name="Howarth C."/>
            <person name="Larson L."/>
            <person name="Lui A."/>
            <person name="MacDonald P.J.P."/>
            <person name="Montmayeur A."/>
            <person name="Murphy C."/>
            <person name="Neiman D."/>
            <person name="Pearson M."/>
            <person name="Priest M."/>
            <person name="Roberts A."/>
            <person name="Saif S."/>
            <person name="Shea T."/>
            <person name="Shenoy N."/>
            <person name="Sisk P."/>
            <person name="Stolte C."/>
            <person name="Sykes S."/>
            <person name="Wortman J."/>
            <person name="Nusbaum C."/>
            <person name="Birren B."/>
        </authorList>
    </citation>
    <scope>NUCLEOTIDE SEQUENCE [LARGE SCALE GENOMIC DNA]</scope>
    <source>
        <strain evidence="2">54008</strain>
    </source>
</reference>
<reference evidence="2" key="2">
    <citation type="submission" date="2014-03" db="EMBL/GenBank/DDBJ databases">
        <title>The Genome Annotation of Fusarium oxysporum PHW808.</title>
        <authorList>
            <consortium name="The Broad Institute Genomics Platform"/>
            <person name="Ma L.-J."/>
            <person name="Corby-Kistler H."/>
            <person name="Broz K."/>
            <person name="Gale L.R."/>
            <person name="Jonkers W."/>
            <person name="O'Donnell K."/>
            <person name="Ploetz R."/>
            <person name="Steinberg C."/>
            <person name="Schwartz D.C."/>
            <person name="VanEtten H."/>
            <person name="Zhou S."/>
            <person name="Young S.K."/>
            <person name="Zeng Q."/>
            <person name="Gargeya S."/>
            <person name="Fitzgerald M."/>
            <person name="Abouelleil A."/>
            <person name="Alvarado L."/>
            <person name="Chapman S.B."/>
            <person name="Gainer-Dewar J."/>
            <person name="Goldberg J."/>
            <person name="Griggs A."/>
            <person name="Gujja S."/>
            <person name="Hansen M."/>
            <person name="Howarth C."/>
            <person name="Imamovic A."/>
            <person name="Ireland A."/>
            <person name="Larimer J."/>
            <person name="McCowan C."/>
            <person name="Murphy C."/>
            <person name="Pearson M."/>
            <person name="Poon T.W."/>
            <person name="Priest M."/>
            <person name="Roberts A."/>
            <person name="Saif S."/>
            <person name="Shea T."/>
            <person name="Sykes S."/>
            <person name="Wortman J."/>
            <person name="Nusbaum C."/>
            <person name="Birren B."/>
        </authorList>
    </citation>
    <scope>NUCLEOTIDE SEQUENCE</scope>
    <source>
        <strain evidence="2">54008</strain>
    </source>
</reference>
<dbReference type="EMBL" id="KK033401">
    <property type="protein sequence ID" value="EXL66868.1"/>
    <property type="molecule type" value="Genomic_DNA"/>
</dbReference>
<dbReference type="Pfam" id="PF01738">
    <property type="entry name" value="DLH"/>
    <property type="match status" value="1"/>
</dbReference>
<dbReference type="PANTHER" id="PTHR17630:SF44">
    <property type="entry name" value="PROTEIN AIM2"/>
    <property type="match status" value="1"/>
</dbReference>
<name>X0GU11_FUSOX</name>
<dbReference type="PANTHER" id="PTHR17630">
    <property type="entry name" value="DIENELACTONE HYDROLASE"/>
    <property type="match status" value="1"/>
</dbReference>
<gene>
    <name evidence="2" type="ORF">FOPG_16983</name>
</gene>
<proteinExistence type="predicted"/>
<sequence length="252" mass="27809">MASKTINSCCYQGVKHEGQPRGRIETMGETEIYIVEPESDNGIGLVFLTDIIGHKFVNAQLIADQFAANRYTVVMPDLFHGDPVPLNADMATFSLPDWMQGKFGPNNIPHVPETVDPIVASSIKFLKDKFGYKKIAGVGYCFGAKYVVRGLSSGSFDAGYVAHPAMVSTEELEAIKFPLAIAAAEVDDIFPTNLRHDSEAILLKTGTPYQLNVYSGVNHGFAVRCDLSEKKQKYAKESAFLLALQWFDEYLK</sequence>
<accession>X0GU11</accession>